<accession>A0A200QHA2</accession>
<dbReference type="PANTHER" id="PTHR47926:SF385">
    <property type="entry name" value="DYW DOMAIN-CONTAINING PROTEIN"/>
    <property type="match status" value="1"/>
</dbReference>
<dbReference type="Pfam" id="PF13041">
    <property type="entry name" value="PPR_2"/>
    <property type="match status" value="2"/>
</dbReference>
<name>A0A200QHA2_MACCD</name>
<dbReference type="PROSITE" id="PS51375">
    <property type="entry name" value="PPR"/>
    <property type="match status" value="5"/>
</dbReference>
<evidence type="ECO:0000313" key="5">
    <source>
        <dbReference type="Proteomes" id="UP000195402"/>
    </source>
</evidence>
<sequence>MTVPTLLTKNPSFLFSFKPNEISASLEKTIKLLKISADTRNLRFGKTLHSQLIIANQSNELNVIQTNCLINLYVKCGEISVARKLFDQMPERNVVSWNALMAGYLHSGLASEALKLFKTMNRWESLRPNEYIFATVLASCSDIRALEEGKQCHGYVLKSGLVFHLYVKNALLDMYSRCSDVEGAMSVLKTVPGSDILSYNSIISGFLENGYLNEGLEVLRKMVDGFFVWDNFTHVTMLGLCASLKDLKLGLQIHNQILRREIEFDVFLGSAIIDMYGKCGKILNAKNVFYGLQERNVVLWTAIMVAYAHNRYFEEALNHFLEMELAGILPNEYTFAVMLNSCAGLSALRHGGLFHSRAEKSGFKDHLNVGNALINMYSKSGSIEDARRVFSDMIHRDTITWNSMISGYSHHGLGREALLVFHQMLASFGVPNYITFVGVLSACGHLGLVDEGFYYLNHLMENFGIKPGVEHYTCIVGLLGRAGLLTEAENLMKSNPIKWDVVAWRTLLSACHVHRNFGLGKKVADVILELDPNDVATYILLSNMYAKAKRWDGVVNIRKLMRGREIKKEPGVSWIQVKNNIHVFVSEDKKHLESQKIHEKVSELLSQIKMLGYVPDIASVLHDVGDEQKEEYLSYHSEKLAVAFGLMNTPSGAPIHVIKNLRMCDDCHTAVKLISKVTKRKIIVRDANRFHCFESGTCSCGDYW</sequence>
<dbReference type="GO" id="GO:0009451">
    <property type="term" value="P:RNA modification"/>
    <property type="evidence" value="ECO:0007669"/>
    <property type="project" value="InterPro"/>
</dbReference>
<dbReference type="FunCoup" id="A0A200QHA2">
    <property type="interactions" value="95"/>
</dbReference>
<reference evidence="4 5" key="1">
    <citation type="journal article" date="2017" name="Mol. Plant">
        <title>The Genome of Medicinal Plant Macleaya cordata Provides New Insights into Benzylisoquinoline Alkaloids Metabolism.</title>
        <authorList>
            <person name="Liu X."/>
            <person name="Liu Y."/>
            <person name="Huang P."/>
            <person name="Ma Y."/>
            <person name="Qing Z."/>
            <person name="Tang Q."/>
            <person name="Cao H."/>
            <person name="Cheng P."/>
            <person name="Zheng Y."/>
            <person name="Yuan Z."/>
            <person name="Zhou Y."/>
            <person name="Liu J."/>
            <person name="Tang Z."/>
            <person name="Zhuo Y."/>
            <person name="Zhang Y."/>
            <person name="Yu L."/>
            <person name="Huang J."/>
            <person name="Yang P."/>
            <person name="Peng Q."/>
            <person name="Zhang J."/>
            <person name="Jiang W."/>
            <person name="Zhang Z."/>
            <person name="Lin K."/>
            <person name="Ro D.K."/>
            <person name="Chen X."/>
            <person name="Xiong X."/>
            <person name="Shang Y."/>
            <person name="Huang S."/>
            <person name="Zeng J."/>
        </authorList>
    </citation>
    <scope>NUCLEOTIDE SEQUENCE [LARGE SCALE GENOMIC DNA]</scope>
    <source>
        <strain evidence="5">cv. BLH2017</strain>
        <tissue evidence="4">Root</tissue>
    </source>
</reference>
<dbReference type="FunFam" id="1.25.40.10:FF:000227">
    <property type="entry name" value="Pentatricopeptide repeat-containing protein At3g13880"/>
    <property type="match status" value="1"/>
</dbReference>
<dbReference type="FunFam" id="1.25.40.10:FF:000344">
    <property type="entry name" value="Pentatricopeptide repeat-containing protein"/>
    <property type="match status" value="1"/>
</dbReference>
<dbReference type="Pfam" id="PF20431">
    <property type="entry name" value="E_motif"/>
    <property type="match status" value="1"/>
</dbReference>
<dbReference type="InterPro" id="IPR032867">
    <property type="entry name" value="DYW_dom"/>
</dbReference>
<evidence type="ECO:0000259" key="3">
    <source>
        <dbReference type="Pfam" id="PF14432"/>
    </source>
</evidence>
<dbReference type="FunFam" id="1.25.40.10:FF:000031">
    <property type="entry name" value="Pentatricopeptide repeat-containing protein mitochondrial"/>
    <property type="match status" value="1"/>
</dbReference>
<feature type="domain" description="DYW" evidence="3">
    <location>
        <begin position="612"/>
        <end position="704"/>
    </location>
</feature>
<evidence type="ECO:0000256" key="2">
    <source>
        <dbReference type="PROSITE-ProRule" id="PRU00708"/>
    </source>
</evidence>
<evidence type="ECO:0000313" key="4">
    <source>
        <dbReference type="EMBL" id="OVA09829.1"/>
    </source>
</evidence>
<feature type="repeat" description="PPR" evidence="2">
    <location>
        <begin position="93"/>
        <end position="123"/>
    </location>
</feature>
<keyword evidence="5" id="KW-1185">Reference proteome</keyword>
<dbReference type="InterPro" id="IPR011990">
    <property type="entry name" value="TPR-like_helical_dom_sf"/>
</dbReference>
<dbReference type="InterPro" id="IPR046960">
    <property type="entry name" value="PPR_At4g14850-like_plant"/>
</dbReference>
<dbReference type="InterPro" id="IPR002885">
    <property type="entry name" value="PPR_rpt"/>
</dbReference>
<keyword evidence="1" id="KW-0677">Repeat</keyword>
<dbReference type="Proteomes" id="UP000195402">
    <property type="component" value="Unassembled WGS sequence"/>
</dbReference>
<dbReference type="Pfam" id="PF14432">
    <property type="entry name" value="DYW_deaminase"/>
    <property type="match status" value="1"/>
</dbReference>
<feature type="repeat" description="PPR" evidence="2">
    <location>
        <begin position="62"/>
        <end position="92"/>
    </location>
</feature>
<dbReference type="FunFam" id="1.25.40.10:FF:001060">
    <property type="entry name" value="Os05g0572900 protein"/>
    <property type="match status" value="1"/>
</dbReference>
<dbReference type="PANTHER" id="PTHR47926">
    <property type="entry name" value="PENTATRICOPEPTIDE REPEAT-CONTAINING PROTEIN"/>
    <property type="match status" value="1"/>
</dbReference>
<organism evidence="4 5">
    <name type="scientific">Macleaya cordata</name>
    <name type="common">Five-seeded plume-poppy</name>
    <name type="synonym">Bocconia cordata</name>
    <dbReference type="NCBI Taxonomy" id="56857"/>
    <lineage>
        <taxon>Eukaryota</taxon>
        <taxon>Viridiplantae</taxon>
        <taxon>Streptophyta</taxon>
        <taxon>Embryophyta</taxon>
        <taxon>Tracheophyta</taxon>
        <taxon>Spermatophyta</taxon>
        <taxon>Magnoliopsida</taxon>
        <taxon>Ranunculales</taxon>
        <taxon>Papaveraceae</taxon>
        <taxon>Papaveroideae</taxon>
        <taxon>Macleaya</taxon>
    </lineage>
</organism>
<dbReference type="InParanoid" id="A0A200QHA2"/>
<comment type="caution">
    <text evidence="4">The sequence shown here is derived from an EMBL/GenBank/DDBJ whole genome shotgun (WGS) entry which is preliminary data.</text>
</comment>
<feature type="repeat" description="PPR" evidence="2">
    <location>
        <begin position="397"/>
        <end position="431"/>
    </location>
</feature>
<evidence type="ECO:0000256" key="1">
    <source>
        <dbReference type="ARBA" id="ARBA00022737"/>
    </source>
</evidence>
<protein>
    <submittedName>
        <fullName evidence="4">Pentatricopeptide repeat</fullName>
    </submittedName>
</protein>
<dbReference type="EMBL" id="MVGT01002045">
    <property type="protein sequence ID" value="OVA09829.1"/>
    <property type="molecule type" value="Genomic_DNA"/>
</dbReference>
<dbReference type="GO" id="GO:0008270">
    <property type="term" value="F:zinc ion binding"/>
    <property type="evidence" value="ECO:0007669"/>
    <property type="project" value="InterPro"/>
</dbReference>
<dbReference type="AlphaFoldDB" id="A0A200QHA2"/>
<dbReference type="Pfam" id="PF01535">
    <property type="entry name" value="PPR"/>
    <property type="match status" value="4"/>
</dbReference>
<dbReference type="OMA" id="CHGYVLK"/>
<proteinExistence type="predicted"/>
<dbReference type="GO" id="GO:0003723">
    <property type="term" value="F:RNA binding"/>
    <property type="evidence" value="ECO:0007669"/>
    <property type="project" value="InterPro"/>
</dbReference>
<dbReference type="InterPro" id="IPR046848">
    <property type="entry name" value="E_motif"/>
</dbReference>
<dbReference type="Gene3D" id="1.25.40.10">
    <property type="entry name" value="Tetratricopeptide repeat domain"/>
    <property type="match status" value="5"/>
</dbReference>
<dbReference type="NCBIfam" id="TIGR00756">
    <property type="entry name" value="PPR"/>
    <property type="match status" value="6"/>
</dbReference>
<feature type="repeat" description="PPR" evidence="2">
    <location>
        <begin position="296"/>
        <end position="330"/>
    </location>
</feature>
<dbReference type="OrthoDB" id="724816at2759"/>
<gene>
    <name evidence="4" type="ORF">BVC80_1753g24</name>
</gene>
<feature type="repeat" description="PPR" evidence="2">
    <location>
        <begin position="195"/>
        <end position="225"/>
    </location>
</feature>